<keyword evidence="2" id="KW-1185">Reference proteome</keyword>
<gene>
    <name evidence="1" type="ORF">JZ751_003029</name>
</gene>
<dbReference type="Proteomes" id="UP000824540">
    <property type="component" value="Unassembled WGS sequence"/>
</dbReference>
<reference evidence="1" key="1">
    <citation type="thesis" date="2021" institute="BYU ScholarsArchive" country="Provo, UT, USA">
        <title>Applications of and Algorithms for Genome Assembly and Genomic Analyses with an Emphasis on Marine Teleosts.</title>
        <authorList>
            <person name="Pickett B.D."/>
        </authorList>
    </citation>
    <scope>NUCLEOTIDE SEQUENCE</scope>
    <source>
        <strain evidence="1">HI-2016</strain>
    </source>
</reference>
<dbReference type="AlphaFoldDB" id="A0A8T2NCX4"/>
<name>A0A8T2NCX4_9TELE</name>
<proteinExistence type="predicted"/>
<organism evidence="1 2">
    <name type="scientific">Albula glossodonta</name>
    <name type="common">roundjaw bonefish</name>
    <dbReference type="NCBI Taxonomy" id="121402"/>
    <lineage>
        <taxon>Eukaryota</taxon>
        <taxon>Metazoa</taxon>
        <taxon>Chordata</taxon>
        <taxon>Craniata</taxon>
        <taxon>Vertebrata</taxon>
        <taxon>Euteleostomi</taxon>
        <taxon>Actinopterygii</taxon>
        <taxon>Neopterygii</taxon>
        <taxon>Teleostei</taxon>
        <taxon>Albuliformes</taxon>
        <taxon>Albulidae</taxon>
        <taxon>Albula</taxon>
    </lineage>
</organism>
<protein>
    <submittedName>
        <fullName evidence="1">Uncharacterized protein</fullName>
    </submittedName>
</protein>
<evidence type="ECO:0000313" key="2">
    <source>
        <dbReference type="Proteomes" id="UP000824540"/>
    </source>
</evidence>
<evidence type="ECO:0000313" key="1">
    <source>
        <dbReference type="EMBL" id="KAG9336681.1"/>
    </source>
</evidence>
<sequence>MLCSLSLTFTWNAHRDSSAVLCRVGIRGDDSFTSMFCTSMATWENSDTSADASRTWDTS</sequence>
<comment type="caution">
    <text evidence="1">The sequence shown here is derived from an EMBL/GenBank/DDBJ whole genome shotgun (WGS) entry which is preliminary data.</text>
</comment>
<dbReference type="EMBL" id="JAFBMS010000102">
    <property type="protein sequence ID" value="KAG9336681.1"/>
    <property type="molecule type" value="Genomic_DNA"/>
</dbReference>
<accession>A0A8T2NCX4</accession>